<dbReference type="Pfam" id="PF06289">
    <property type="entry name" value="FlbD"/>
    <property type="match status" value="1"/>
</dbReference>
<sequence>MIELTKLNGQRFLLSAPLIEQVEALPDTTITLTNGKKLFVKESPKKVMESANAFYRRIGLMGVSIKTEGD</sequence>
<keyword evidence="2" id="KW-1185">Reference proteome</keyword>
<proteinExistence type="predicted"/>
<dbReference type="InterPro" id="IPR009384">
    <property type="entry name" value="SwrD-like"/>
</dbReference>
<keyword evidence="1" id="KW-0969">Cilium</keyword>
<protein>
    <submittedName>
        <fullName evidence="1">Flagellar protein FlbD</fullName>
    </submittedName>
</protein>
<dbReference type="STRING" id="930128.SAMN05192532_101657"/>
<dbReference type="AlphaFoldDB" id="A0A1I2A4P1"/>
<organism evidence="1 2">
    <name type="scientific">Alteribacillus iranensis</name>
    <dbReference type="NCBI Taxonomy" id="930128"/>
    <lineage>
        <taxon>Bacteria</taxon>
        <taxon>Bacillati</taxon>
        <taxon>Bacillota</taxon>
        <taxon>Bacilli</taxon>
        <taxon>Bacillales</taxon>
        <taxon>Bacillaceae</taxon>
        <taxon>Alteribacillus</taxon>
    </lineage>
</organism>
<dbReference type="PANTHER" id="PTHR39185">
    <property type="entry name" value="SWARMING MOTILITY PROTEIN SWRD"/>
    <property type="match status" value="1"/>
</dbReference>
<reference evidence="1 2" key="1">
    <citation type="submission" date="2016-10" db="EMBL/GenBank/DDBJ databases">
        <authorList>
            <person name="de Groot N.N."/>
        </authorList>
    </citation>
    <scope>NUCLEOTIDE SEQUENCE [LARGE SCALE GENOMIC DNA]</scope>
    <source>
        <strain evidence="1 2">DSM 23995</strain>
    </source>
</reference>
<dbReference type="Proteomes" id="UP000199516">
    <property type="component" value="Unassembled WGS sequence"/>
</dbReference>
<dbReference type="RefSeq" id="WP_091657247.1">
    <property type="nucleotide sequence ID" value="NZ_FONT01000001.1"/>
</dbReference>
<name>A0A1I2A4P1_9BACI</name>
<dbReference type="PANTHER" id="PTHR39185:SF1">
    <property type="entry name" value="SWARMING MOTILITY PROTEIN SWRD"/>
    <property type="match status" value="1"/>
</dbReference>
<keyword evidence="1" id="KW-0282">Flagellum</keyword>
<accession>A0A1I2A4P1</accession>
<dbReference type="OrthoDB" id="9799862at2"/>
<evidence type="ECO:0000313" key="2">
    <source>
        <dbReference type="Proteomes" id="UP000199516"/>
    </source>
</evidence>
<gene>
    <name evidence="1" type="ORF">SAMN05192532_101657</name>
</gene>
<keyword evidence="1" id="KW-0966">Cell projection</keyword>
<evidence type="ECO:0000313" key="1">
    <source>
        <dbReference type="EMBL" id="SFE38901.1"/>
    </source>
</evidence>
<dbReference type="EMBL" id="FONT01000001">
    <property type="protein sequence ID" value="SFE38901.1"/>
    <property type="molecule type" value="Genomic_DNA"/>
</dbReference>